<organism evidence="2">
    <name type="scientific">Melanthalia intermedia</name>
    <dbReference type="NCBI Taxonomy" id="172989"/>
    <lineage>
        <taxon>Eukaryota</taxon>
        <taxon>Rhodophyta</taxon>
        <taxon>Florideophyceae</taxon>
        <taxon>Rhodymeniophycidae</taxon>
        <taxon>Gracilariales</taxon>
        <taxon>Gracilariaceae</taxon>
        <taxon>Melanthalia</taxon>
    </lineage>
</organism>
<reference evidence="2" key="1">
    <citation type="submission" date="2018-05" db="EMBL/GenBank/DDBJ databases">
        <title>Organellar genomes of Gracilariaceae.</title>
        <authorList>
            <person name="Iha C."/>
            <person name="Oliveira M.C."/>
        </authorList>
    </citation>
    <scope>NUCLEOTIDE SEQUENCE</scope>
</reference>
<dbReference type="SUPFAM" id="SSF103511">
    <property type="entry name" value="Chlorophyll a-b binding protein"/>
    <property type="match status" value="1"/>
</dbReference>
<proteinExistence type="predicted"/>
<dbReference type="AlphaFoldDB" id="A0A345UB12"/>
<evidence type="ECO:0000256" key="1">
    <source>
        <dbReference type="SAM" id="Phobius"/>
    </source>
</evidence>
<feature type="transmembrane region" description="Helical" evidence="1">
    <location>
        <begin position="21"/>
        <end position="44"/>
    </location>
</feature>
<protein>
    <recommendedName>
        <fullName evidence="3">CAB/ELIP/HLIP superfamily protein</fullName>
    </recommendedName>
</protein>
<sequence>MKIYDQRNRWIWGFSKGAESWNGRLAMLAFIIIFCAELFSISVIELLGI</sequence>
<keyword evidence="1" id="KW-0472">Membrane</keyword>
<keyword evidence="1" id="KW-1133">Transmembrane helix</keyword>
<keyword evidence="2" id="KW-0934">Plastid</keyword>
<accession>A0A345UB12</accession>
<dbReference type="EMBL" id="MH396016">
    <property type="protein sequence ID" value="AXI97648.1"/>
    <property type="molecule type" value="Genomic_DNA"/>
</dbReference>
<dbReference type="GeneID" id="37624329"/>
<keyword evidence="2" id="KW-0150">Chloroplast</keyword>
<name>A0A345UB12_9FLOR</name>
<keyword evidence="1" id="KW-0812">Transmembrane</keyword>
<evidence type="ECO:0000313" key="2">
    <source>
        <dbReference type="EMBL" id="AXI97648.1"/>
    </source>
</evidence>
<dbReference type="RefSeq" id="YP_009511771.1">
    <property type="nucleotide sequence ID" value="NC_039145.1"/>
</dbReference>
<gene>
    <name evidence="2" type="primary">ycf17</name>
</gene>
<evidence type="ECO:0008006" key="3">
    <source>
        <dbReference type="Google" id="ProtNLM"/>
    </source>
</evidence>
<geneLocation type="chloroplast" evidence="2"/>